<keyword evidence="8" id="KW-1133">Transmembrane helix</keyword>
<evidence type="ECO:0000256" key="5">
    <source>
        <dbReference type="ARBA" id="ARBA00022519"/>
    </source>
</evidence>
<dbReference type="Gene3D" id="3.30.1300.30">
    <property type="entry name" value="GSPII I/J protein-like"/>
    <property type="match status" value="1"/>
</dbReference>
<keyword evidence="9 10" id="KW-0472">Membrane</keyword>
<evidence type="ECO:0000256" key="3">
    <source>
        <dbReference type="ARBA" id="ARBA00022448"/>
    </source>
</evidence>
<feature type="domain" description="T2SS protein K first SAM-like" evidence="12">
    <location>
        <begin position="112"/>
        <end position="222"/>
    </location>
</feature>
<comment type="subcellular location">
    <subcellularLocation>
        <location evidence="1 10">Cell inner membrane</location>
    </subcellularLocation>
</comment>
<protein>
    <recommendedName>
        <fullName evidence="10">Type II secretion system protein K</fullName>
    </recommendedName>
</protein>
<dbReference type="InterPro" id="IPR038072">
    <property type="entry name" value="GspK_central_sf"/>
</dbReference>
<evidence type="ECO:0000256" key="6">
    <source>
        <dbReference type="ARBA" id="ARBA00022692"/>
    </source>
</evidence>
<name>Q1YWY6_9GAMM</name>
<dbReference type="Pfam" id="PF03934">
    <property type="entry name" value="T2SSK"/>
    <property type="match status" value="1"/>
</dbReference>
<keyword evidence="4 10" id="KW-1003">Cell membrane</keyword>
<dbReference type="PIRSF" id="PIRSF002786">
    <property type="entry name" value="XcpX"/>
    <property type="match status" value="1"/>
</dbReference>
<evidence type="ECO:0000259" key="11">
    <source>
        <dbReference type="Pfam" id="PF03934"/>
    </source>
</evidence>
<dbReference type="InterPro" id="IPR049179">
    <property type="entry name" value="T2SSK_SAM-like_2nd"/>
</dbReference>
<dbReference type="PANTHER" id="PTHR38831:SF1">
    <property type="entry name" value="TYPE II SECRETION SYSTEM PROTEIN K-RELATED"/>
    <property type="match status" value="1"/>
</dbReference>
<dbReference type="Gene3D" id="1.10.40.60">
    <property type="entry name" value="EpsJ-like"/>
    <property type="match status" value="2"/>
</dbReference>
<evidence type="ECO:0000256" key="10">
    <source>
        <dbReference type="PIRNR" id="PIRNR002786"/>
    </source>
</evidence>
<organism evidence="13 14">
    <name type="scientific">Photobacterium profundum 3TCK</name>
    <dbReference type="NCBI Taxonomy" id="314280"/>
    <lineage>
        <taxon>Bacteria</taxon>
        <taxon>Pseudomonadati</taxon>
        <taxon>Pseudomonadota</taxon>
        <taxon>Gammaproteobacteria</taxon>
        <taxon>Vibrionales</taxon>
        <taxon>Vibrionaceae</taxon>
        <taxon>Photobacterium</taxon>
    </lineage>
</organism>
<keyword evidence="5 10" id="KW-0997">Cell inner membrane</keyword>
<feature type="domain" description="T2SS protein K second SAM-like" evidence="11">
    <location>
        <begin position="228"/>
        <end position="295"/>
    </location>
</feature>
<dbReference type="HOGENOM" id="CLU_057294_0_0_6"/>
<keyword evidence="3 10" id="KW-0813">Transport</keyword>
<evidence type="ECO:0000256" key="2">
    <source>
        <dbReference type="ARBA" id="ARBA00007246"/>
    </source>
</evidence>
<dbReference type="PANTHER" id="PTHR38831">
    <property type="entry name" value="TYPE II SECRETION SYSTEM PROTEIN K"/>
    <property type="match status" value="1"/>
</dbReference>
<dbReference type="SUPFAM" id="SSF54523">
    <property type="entry name" value="Pili subunits"/>
    <property type="match status" value="1"/>
</dbReference>
<dbReference type="EMBL" id="AAPH01000047">
    <property type="protein sequence ID" value="EAS40809.1"/>
    <property type="molecule type" value="Genomic_DNA"/>
</dbReference>
<proteinExistence type="inferred from homology"/>
<keyword evidence="7" id="KW-0653">Protein transport</keyword>
<dbReference type="Proteomes" id="UP000003789">
    <property type="component" value="Unassembled WGS sequence"/>
</dbReference>
<dbReference type="InterPro" id="IPR005628">
    <property type="entry name" value="GspK"/>
</dbReference>
<dbReference type="NCBIfam" id="NF037980">
    <property type="entry name" value="T2SS_GspK"/>
    <property type="match status" value="1"/>
</dbReference>
<evidence type="ECO:0000313" key="13">
    <source>
        <dbReference type="EMBL" id="EAS40809.1"/>
    </source>
</evidence>
<dbReference type="InterPro" id="IPR045584">
    <property type="entry name" value="Pilin-like"/>
</dbReference>
<dbReference type="GO" id="GO:0005886">
    <property type="term" value="C:plasma membrane"/>
    <property type="evidence" value="ECO:0007669"/>
    <property type="project" value="UniProtKB-SubCell"/>
</dbReference>
<evidence type="ECO:0000256" key="7">
    <source>
        <dbReference type="ARBA" id="ARBA00022927"/>
    </source>
</evidence>
<dbReference type="SUPFAM" id="SSF158544">
    <property type="entry name" value="GspK insert domain-like"/>
    <property type="match status" value="2"/>
</dbReference>
<dbReference type="InterPro" id="IPR049031">
    <property type="entry name" value="T2SSK_SAM-like_1st"/>
</dbReference>
<sequence length="346" mass="38640">MNHLSRITAPRMMKSQQGVALIVVLLLLALMTLLAAQMTERLHHNFYRVENQVLNQQAYWYAQGMEELAKVAIQQSTDDSDTINLNQAWATEGQRYPLEGGEAVGNILDRQACFNLNALKNVTPEADANQKPFLVAYLQALLEEVGVDSYNAEMIADSSWEYIDTDDVVQSAYGAEDSTYEGFSPPYLPPNDWIADVSEFRAINGVTAPIYEKVKHLLCALPSDDMVLNVNTLKQRQAALLAALYSPALSLSDAERIISGRRFDGWDSVDDFTTEPAIASISGDIKDKAKTHLGVSSNYFQMDTEVLVDRARIRLVALLKRDEKEVTVVRRRYGGISERISDNKAK</sequence>
<evidence type="ECO:0000256" key="4">
    <source>
        <dbReference type="ARBA" id="ARBA00022475"/>
    </source>
</evidence>
<keyword evidence="6" id="KW-0812">Transmembrane</keyword>
<gene>
    <name evidence="13" type="ORF">P3TCK_23618</name>
</gene>
<evidence type="ECO:0000256" key="9">
    <source>
        <dbReference type="ARBA" id="ARBA00023136"/>
    </source>
</evidence>
<dbReference type="GO" id="GO:0009306">
    <property type="term" value="P:protein secretion"/>
    <property type="evidence" value="ECO:0007669"/>
    <property type="project" value="InterPro"/>
</dbReference>
<dbReference type="Pfam" id="PF21687">
    <property type="entry name" value="T2SSK_1st"/>
    <property type="match status" value="1"/>
</dbReference>
<evidence type="ECO:0000256" key="1">
    <source>
        <dbReference type="ARBA" id="ARBA00004533"/>
    </source>
</evidence>
<evidence type="ECO:0000259" key="12">
    <source>
        <dbReference type="Pfam" id="PF21687"/>
    </source>
</evidence>
<dbReference type="AlphaFoldDB" id="Q1YWY6"/>
<evidence type="ECO:0000313" key="14">
    <source>
        <dbReference type="Proteomes" id="UP000003789"/>
    </source>
</evidence>
<comment type="similarity">
    <text evidence="2 10">Belongs to the GSP K family.</text>
</comment>
<reference evidence="13 14" key="1">
    <citation type="submission" date="2006-03" db="EMBL/GenBank/DDBJ databases">
        <authorList>
            <person name="Bartlett D.H."/>
            <person name="Valle G."/>
            <person name="Lauro F.M."/>
            <person name="Vezzi A."/>
            <person name="Simonato F."/>
            <person name="Eloe E."/>
            <person name="Vitulo N."/>
            <person name="Stratton T.K."/>
            <person name="D'angelo M."/>
            <person name="Ferriera S."/>
            <person name="Johnson J."/>
            <person name="Kravitz S."/>
            <person name="Beeson K."/>
            <person name="Sutton G."/>
            <person name="Rogers Y."/>
            <person name="Friedman R."/>
            <person name="Frazier M."/>
            <person name="Venter J.C."/>
        </authorList>
    </citation>
    <scope>NUCLEOTIDE SEQUENCE [LARGE SCALE GENOMIC DNA]</scope>
    <source>
        <strain evidence="13 14">3TCK</strain>
    </source>
</reference>
<comment type="caution">
    <text evidence="13">The sequence shown here is derived from an EMBL/GenBank/DDBJ whole genome shotgun (WGS) entry which is preliminary data.</text>
</comment>
<accession>Q1YWY6</accession>
<evidence type="ECO:0000256" key="8">
    <source>
        <dbReference type="ARBA" id="ARBA00022989"/>
    </source>
</evidence>